<dbReference type="AlphaFoldDB" id="A0A6C0LY67"/>
<proteinExistence type="predicted"/>
<organism evidence="1">
    <name type="scientific">viral metagenome</name>
    <dbReference type="NCBI Taxonomy" id="1070528"/>
    <lineage>
        <taxon>unclassified sequences</taxon>
        <taxon>metagenomes</taxon>
        <taxon>organismal metagenomes</taxon>
    </lineage>
</organism>
<protein>
    <submittedName>
        <fullName evidence="1">Uncharacterized protein</fullName>
    </submittedName>
</protein>
<name>A0A6C0LY67_9ZZZZ</name>
<evidence type="ECO:0000313" key="1">
    <source>
        <dbReference type="EMBL" id="QHU35796.1"/>
    </source>
</evidence>
<reference evidence="1" key="1">
    <citation type="journal article" date="2020" name="Nature">
        <title>Giant virus diversity and host interactions through global metagenomics.</title>
        <authorList>
            <person name="Schulz F."/>
            <person name="Roux S."/>
            <person name="Paez-Espino D."/>
            <person name="Jungbluth S."/>
            <person name="Walsh D.A."/>
            <person name="Denef V.J."/>
            <person name="McMahon K.D."/>
            <person name="Konstantinidis K.T."/>
            <person name="Eloe-Fadrosh E.A."/>
            <person name="Kyrpides N.C."/>
            <person name="Woyke T."/>
        </authorList>
    </citation>
    <scope>NUCLEOTIDE SEQUENCE</scope>
    <source>
        <strain evidence="1">GVMAG-S-1035085-51</strain>
    </source>
</reference>
<sequence length="147" mass="17087">MEFSEFSEIELAGIFNDNLVDLLDQLNAIVISLTEQNIIDKRSKANLDFYKNLINRAMGLSKEIVIEGFGSYILKEPGFMEKILERDETYFISYNFTENETDKNLEELVNIIKSVITFLNDSNKSIIFDYLNILCQTTVTYAHKKYK</sequence>
<dbReference type="EMBL" id="MN740612">
    <property type="protein sequence ID" value="QHU35796.1"/>
    <property type="molecule type" value="Genomic_DNA"/>
</dbReference>
<accession>A0A6C0LY67</accession>